<dbReference type="GO" id="GO:0005975">
    <property type="term" value="P:carbohydrate metabolic process"/>
    <property type="evidence" value="ECO:0007669"/>
    <property type="project" value="InterPro"/>
</dbReference>
<dbReference type="InterPro" id="IPR001223">
    <property type="entry name" value="Glyco_hydro18_cat"/>
</dbReference>
<reference evidence="2" key="1">
    <citation type="submission" date="2015-10" db="EMBL/GenBank/DDBJ databases">
        <authorList>
            <person name="Martinez-Garcia P.J."/>
            <person name="Crepeau M.W."/>
            <person name="Puiu D."/>
            <person name="Gonzalez-Ibeas D."/>
            <person name="Whalen J."/>
            <person name="Stevens K."/>
            <person name="Paul R."/>
            <person name="Butterfield T."/>
            <person name="Britton M."/>
            <person name="Reagan R."/>
            <person name="Chakraborty S."/>
            <person name="Walawage S.L."/>
            <person name="Vasquez-Gross H.A."/>
            <person name="Cardeno C."/>
            <person name="Famula R."/>
            <person name="Pratt K."/>
            <person name="Kuruganti S."/>
            <person name="Aradhya M.K."/>
            <person name="Leslie C.A."/>
            <person name="Dandekar A.M."/>
            <person name="Salzberg S.L."/>
            <person name="Wegrzyn J.L."/>
            <person name="Langley C.H."/>
            <person name="Neale D.B."/>
        </authorList>
    </citation>
    <scope>NUCLEOTIDE SEQUENCE</scope>
    <source>
        <tissue evidence="2">Leaves</tissue>
    </source>
</reference>
<dbReference type="AlphaFoldDB" id="A0A833U061"/>
<dbReference type="SUPFAM" id="SSF51445">
    <property type="entry name" value="(Trans)glycosidases"/>
    <property type="match status" value="1"/>
</dbReference>
<dbReference type="Gene3D" id="3.10.50.10">
    <property type="match status" value="1"/>
</dbReference>
<dbReference type="PANTHER" id="PTHR11177">
    <property type="entry name" value="CHITINASE"/>
    <property type="match status" value="1"/>
</dbReference>
<dbReference type="SMR" id="A0A833U061"/>
<dbReference type="EMBL" id="LIHL02000134">
    <property type="protein sequence ID" value="KAF5442050.1"/>
    <property type="molecule type" value="Genomic_DNA"/>
</dbReference>
<dbReference type="InterPro" id="IPR029070">
    <property type="entry name" value="Chitinase_insertion_sf"/>
</dbReference>
<evidence type="ECO:0000259" key="1">
    <source>
        <dbReference type="PROSITE" id="PS51910"/>
    </source>
</evidence>
<dbReference type="Gene3D" id="3.20.20.80">
    <property type="entry name" value="Glycosidases"/>
    <property type="match status" value="1"/>
</dbReference>
<accession>A0A833U061</accession>
<dbReference type="Pfam" id="PF00704">
    <property type="entry name" value="Glyco_hydro_18"/>
    <property type="match status" value="1"/>
</dbReference>
<comment type="caution">
    <text evidence="2">The sequence shown here is derived from an EMBL/GenBank/DDBJ whole genome shotgun (WGS) entry which is preliminary data.</text>
</comment>
<dbReference type="PANTHER" id="PTHR11177:SF383">
    <property type="entry name" value="GLYCOSYL HYDROLASE FAMILY PROTEIN WITH CHITINASE INSERTION DOMAIN-CONTAINING PROTEIN"/>
    <property type="match status" value="1"/>
</dbReference>
<dbReference type="InterPro" id="IPR050314">
    <property type="entry name" value="Glycosyl_Hydrlase_18"/>
</dbReference>
<evidence type="ECO:0000313" key="3">
    <source>
        <dbReference type="Proteomes" id="UP000619265"/>
    </source>
</evidence>
<proteinExistence type="predicted"/>
<dbReference type="SMART" id="SM00636">
    <property type="entry name" value="Glyco_18"/>
    <property type="match status" value="1"/>
</dbReference>
<reference evidence="2" key="2">
    <citation type="submission" date="2020-03" db="EMBL/GenBank/DDBJ databases">
        <title>Walnut 2.0.</title>
        <authorList>
            <person name="Marrano A."/>
            <person name="Britton M."/>
            <person name="Zimin A.V."/>
            <person name="Zaini P.A."/>
            <person name="Workman R."/>
            <person name="Puiu D."/>
            <person name="Bianco L."/>
            <person name="Allen B.J."/>
            <person name="Troggio M."/>
            <person name="Leslie C.A."/>
            <person name="Timp W."/>
            <person name="Dendekar A."/>
            <person name="Salzberg S.L."/>
            <person name="Neale D.B."/>
        </authorList>
    </citation>
    <scope>NUCLEOTIDE SEQUENCE</scope>
    <source>
        <tissue evidence="2">Leaves</tissue>
    </source>
</reference>
<dbReference type="GO" id="GO:0008061">
    <property type="term" value="F:chitin binding"/>
    <property type="evidence" value="ECO:0007669"/>
    <property type="project" value="InterPro"/>
</dbReference>
<feature type="domain" description="GH18" evidence="1">
    <location>
        <begin position="9"/>
        <end position="361"/>
    </location>
</feature>
<dbReference type="InterPro" id="IPR017853">
    <property type="entry name" value="GH"/>
</dbReference>
<name>A0A833U061_JUGRE</name>
<dbReference type="PROSITE" id="PS51910">
    <property type="entry name" value="GH18_2"/>
    <property type="match status" value="1"/>
</dbReference>
<dbReference type="Proteomes" id="UP000619265">
    <property type="component" value="Unassembled WGS sequence"/>
</dbReference>
<evidence type="ECO:0000313" key="2">
    <source>
        <dbReference type="EMBL" id="KAF5442050.1"/>
    </source>
</evidence>
<sequence length="366" mass="40960">MASRDGVSRVKAGYWFCRPDYLIRPLQDLPIELFTHLYAGFAEVNSNNGAVTIPVKYSEKFQDFIRIVRERSQGRVKTLLSIGGEGSDISPVLINQRSRKKFIDDSISVARNFGFDGLDLCWLYPSSLRDNGLFLQVFLQEWRQATWQDANAGNHQNRLLLTAAVYHHPIIPGGAGLNFNYPCKAISDNLDWINVLAIEFYTPDNSPSLTGPVHAWSNPQEENRCGRSGIEAWIKDGVAAQKLVLGLPFSGYEWNLTNQNADNGLFAQAYPAHKDYKNIHAIVGKRNTDYGTSHVENYVATFSRNERSWIGYDDERCISTKVSAAIGTNHLNLRGCFAWHVGADDETWTLSRAAFGPGANWPAGNI</sequence>
<dbReference type="InterPro" id="IPR011583">
    <property type="entry name" value="Chitinase_II/V-like_cat"/>
</dbReference>
<dbReference type="Gramene" id="Jr_Scaffold_119_00010_p1">
    <property type="protein sequence ID" value="cds.Jr_Scaffold_119_00010_p1"/>
    <property type="gene ID" value="Jr_Scaffold_119_00010"/>
</dbReference>
<protein>
    <recommendedName>
        <fullName evidence="1">GH18 domain-containing protein</fullName>
    </recommendedName>
</protein>
<organism evidence="2 3">
    <name type="scientific">Juglans regia</name>
    <name type="common">English walnut</name>
    <dbReference type="NCBI Taxonomy" id="51240"/>
    <lineage>
        <taxon>Eukaryota</taxon>
        <taxon>Viridiplantae</taxon>
        <taxon>Streptophyta</taxon>
        <taxon>Embryophyta</taxon>
        <taxon>Tracheophyta</taxon>
        <taxon>Spermatophyta</taxon>
        <taxon>Magnoliopsida</taxon>
        <taxon>eudicotyledons</taxon>
        <taxon>Gunneridae</taxon>
        <taxon>Pentapetalae</taxon>
        <taxon>rosids</taxon>
        <taxon>fabids</taxon>
        <taxon>Fagales</taxon>
        <taxon>Juglandaceae</taxon>
        <taxon>Juglans</taxon>
    </lineage>
</organism>
<gene>
    <name evidence="2" type="ORF">F2P56_036925</name>
</gene>